<dbReference type="InterPro" id="IPR014043">
    <property type="entry name" value="Acyl_transferase_dom"/>
</dbReference>
<dbReference type="EC" id="2.3.1.39" evidence="4"/>
<evidence type="ECO:0000313" key="10">
    <source>
        <dbReference type="Proteomes" id="UP000260828"/>
    </source>
</evidence>
<evidence type="ECO:0000256" key="4">
    <source>
        <dbReference type="PIRNR" id="PIRNR000446"/>
    </source>
</evidence>
<dbReference type="InterPro" id="IPR050858">
    <property type="entry name" value="Mal-CoA-ACP_Trans/PKS_FabD"/>
</dbReference>
<proteinExistence type="inferred from homology"/>
<feature type="active site" evidence="5">
    <location>
        <position position="196"/>
    </location>
</feature>
<evidence type="ECO:0000259" key="6">
    <source>
        <dbReference type="SMART" id="SM00827"/>
    </source>
</evidence>
<dbReference type="GO" id="GO:0004314">
    <property type="term" value="F:[acyl-carrier-protein] S-malonyltransferase activity"/>
    <property type="evidence" value="ECO:0007669"/>
    <property type="project" value="UniProtKB-EC"/>
</dbReference>
<dbReference type="InterPro" id="IPR016035">
    <property type="entry name" value="Acyl_Trfase/lysoPLipase"/>
</dbReference>
<reference evidence="8 10" key="2">
    <citation type="submission" date="2018-08" db="EMBL/GenBank/DDBJ databases">
        <title>A genome reference for cultivated species of the human gut microbiota.</title>
        <authorList>
            <person name="Zou Y."/>
            <person name="Xue W."/>
            <person name="Luo G."/>
        </authorList>
    </citation>
    <scope>NUCLEOTIDE SEQUENCE [LARGE SCALE GENOMIC DNA]</scope>
    <source>
        <strain evidence="8 10">TF05-12AC</strain>
    </source>
</reference>
<dbReference type="NCBIfam" id="TIGR00128">
    <property type="entry name" value="fabD"/>
    <property type="match status" value="1"/>
</dbReference>
<evidence type="ECO:0000256" key="1">
    <source>
        <dbReference type="ARBA" id="ARBA00022679"/>
    </source>
</evidence>
<gene>
    <name evidence="7" type="primary">fenF</name>
    <name evidence="8" type="synonym">fabD</name>
    <name evidence="8" type="ORF">DXC40_12325</name>
    <name evidence="7" type="ORF">ERS852551_01923</name>
</gene>
<dbReference type="EMBL" id="CZBE01000012">
    <property type="protein sequence ID" value="CUP78158.1"/>
    <property type="molecule type" value="Genomic_DNA"/>
</dbReference>
<dbReference type="Gene3D" id="3.30.70.250">
    <property type="entry name" value="Malonyl-CoA ACP transacylase, ACP-binding"/>
    <property type="match status" value="1"/>
</dbReference>
<dbReference type="EMBL" id="QVME01000006">
    <property type="protein sequence ID" value="RGE67014.1"/>
    <property type="molecule type" value="Genomic_DNA"/>
</dbReference>
<dbReference type="Proteomes" id="UP000260828">
    <property type="component" value="Unassembled WGS sequence"/>
</dbReference>
<dbReference type="Gene3D" id="3.40.366.10">
    <property type="entry name" value="Malonyl-Coenzyme A Acyl Carrier Protein, domain 2"/>
    <property type="match status" value="1"/>
</dbReference>
<dbReference type="PIRSF" id="PIRSF000446">
    <property type="entry name" value="Mct"/>
    <property type="match status" value="1"/>
</dbReference>
<dbReference type="InterPro" id="IPR004410">
    <property type="entry name" value="Malonyl_CoA-ACP_transAc_FabD"/>
</dbReference>
<protein>
    <recommendedName>
        <fullName evidence="4">Malonyl CoA-acyl carrier protein transacylase</fullName>
        <ecNumber evidence="4">2.3.1.39</ecNumber>
    </recommendedName>
</protein>
<feature type="active site" evidence="5">
    <location>
        <position position="90"/>
    </location>
</feature>
<evidence type="ECO:0000313" key="9">
    <source>
        <dbReference type="Proteomes" id="UP000095765"/>
    </source>
</evidence>
<keyword evidence="2 4" id="KW-0012">Acyltransferase</keyword>
<reference evidence="7 9" key="1">
    <citation type="submission" date="2015-09" db="EMBL/GenBank/DDBJ databases">
        <authorList>
            <consortium name="Pathogen Informatics"/>
        </authorList>
    </citation>
    <scope>NUCLEOTIDE SEQUENCE [LARGE SCALE GENOMIC DNA]</scope>
    <source>
        <strain evidence="7 9">2789STDY5834939</strain>
    </source>
</reference>
<dbReference type="SUPFAM" id="SSF52151">
    <property type="entry name" value="FabD/lysophospholipase-like"/>
    <property type="match status" value="1"/>
</dbReference>
<evidence type="ECO:0000256" key="2">
    <source>
        <dbReference type="ARBA" id="ARBA00023315"/>
    </source>
</evidence>
<dbReference type="SMART" id="SM00827">
    <property type="entry name" value="PKS_AT"/>
    <property type="match status" value="1"/>
</dbReference>
<comment type="catalytic activity">
    <reaction evidence="3 4">
        <text>holo-[ACP] + malonyl-CoA = malonyl-[ACP] + CoA</text>
        <dbReference type="Rhea" id="RHEA:41792"/>
        <dbReference type="Rhea" id="RHEA-COMP:9623"/>
        <dbReference type="Rhea" id="RHEA-COMP:9685"/>
        <dbReference type="ChEBI" id="CHEBI:57287"/>
        <dbReference type="ChEBI" id="CHEBI:57384"/>
        <dbReference type="ChEBI" id="CHEBI:64479"/>
        <dbReference type="ChEBI" id="CHEBI:78449"/>
        <dbReference type="EC" id="2.3.1.39"/>
    </reaction>
</comment>
<organism evidence="7 9">
    <name type="scientific">Anaerotruncus colihominis</name>
    <dbReference type="NCBI Taxonomy" id="169435"/>
    <lineage>
        <taxon>Bacteria</taxon>
        <taxon>Bacillati</taxon>
        <taxon>Bacillota</taxon>
        <taxon>Clostridia</taxon>
        <taxon>Eubacteriales</taxon>
        <taxon>Oscillospiraceae</taxon>
        <taxon>Anaerotruncus</taxon>
    </lineage>
</organism>
<dbReference type="GO" id="GO:0005829">
    <property type="term" value="C:cytosol"/>
    <property type="evidence" value="ECO:0007669"/>
    <property type="project" value="TreeGrafter"/>
</dbReference>
<evidence type="ECO:0000256" key="3">
    <source>
        <dbReference type="ARBA" id="ARBA00048462"/>
    </source>
</evidence>
<dbReference type="AlphaFoldDB" id="A0A174R4P6"/>
<dbReference type="Pfam" id="PF00698">
    <property type="entry name" value="Acyl_transf_1"/>
    <property type="match status" value="1"/>
</dbReference>
<dbReference type="RefSeq" id="WP_024729479.1">
    <property type="nucleotide sequence ID" value="NZ_CABIWA010000014.1"/>
</dbReference>
<feature type="domain" description="Malonyl-CoA:ACP transacylase (MAT)" evidence="6">
    <location>
        <begin position="7"/>
        <end position="295"/>
    </location>
</feature>
<dbReference type="SUPFAM" id="SSF55048">
    <property type="entry name" value="Probable ACP-binding domain of malonyl-CoA ACP transacylase"/>
    <property type="match status" value="1"/>
</dbReference>
<sequence>MNKLAFVFSGQGSQYPGMGRELFENFESARNVYECANDILGFDIAKLSFEGDAATLAQTKISQPAIYAVSMAAYSVVSELCEPEAVAGHSLGEYAALTAAGAFSLEDGFKMIAARGAAMQRAADRNPGSMFAIMGSDEETIARVCRETAGYVLPVNYNNATQTVIAGESAAAQAAADTLAGMGFRTTKLAVSSAFHSKLMSSAAEEFSEAIAGVRMNPLCIPFYSNLTGHMLPADADLHEYLVKHLISPVHFHEEVRGMVAEGINLFIELGPNKVLTSLIKRGFKQVSACNVEKPSAVEKLKETL</sequence>
<dbReference type="PANTHER" id="PTHR42681">
    <property type="entry name" value="MALONYL-COA-ACYL CARRIER PROTEIN TRANSACYLASE, MITOCHONDRIAL"/>
    <property type="match status" value="1"/>
</dbReference>
<name>A0A174R4P6_9FIRM</name>
<dbReference type="OrthoDB" id="9805460at2"/>
<dbReference type="InterPro" id="IPR024925">
    <property type="entry name" value="Malonyl_CoA-ACP_transAc"/>
</dbReference>
<keyword evidence="1 4" id="KW-0808">Transferase</keyword>
<dbReference type="GeneID" id="72463893"/>
<evidence type="ECO:0000256" key="5">
    <source>
        <dbReference type="PIRSR" id="PIRSR000446-1"/>
    </source>
</evidence>
<comment type="similarity">
    <text evidence="4">Belongs to the fabD family.</text>
</comment>
<dbReference type="InterPro" id="IPR001227">
    <property type="entry name" value="Ac_transferase_dom_sf"/>
</dbReference>
<evidence type="ECO:0000313" key="7">
    <source>
        <dbReference type="EMBL" id="CUP78158.1"/>
    </source>
</evidence>
<dbReference type="GO" id="GO:0006633">
    <property type="term" value="P:fatty acid biosynthetic process"/>
    <property type="evidence" value="ECO:0007669"/>
    <property type="project" value="TreeGrafter"/>
</dbReference>
<evidence type="ECO:0000313" key="8">
    <source>
        <dbReference type="EMBL" id="RGE67014.1"/>
    </source>
</evidence>
<dbReference type="InterPro" id="IPR016036">
    <property type="entry name" value="Malonyl_transacylase_ACP-bd"/>
</dbReference>
<accession>A0A174R4P6</accession>
<dbReference type="PANTHER" id="PTHR42681:SF1">
    <property type="entry name" value="MALONYL-COA-ACYL CARRIER PROTEIN TRANSACYLASE, MITOCHONDRIAL"/>
    <property type="match status" value="1"/>
</dbReference>
<dbReference type="Proteomes" id="UP000095765">
    <property type="component" value="Unassembled WGS sequence"/>
</dbReference>